<evidence type="ECO:0000256" key="2">
    <source>
        <dbReference type="SAM" id="SignalP"/>
    </source>
</evidence>
<feature type="chain" id="PRO_5011566548" evidence="2">
    <location>
        <begin position="29"/>
        <end position="140"/>
    </location>
</feature>
<dbReference type="OrthoDB" id="4254443at2"/>
<dbReference type="Proteomes" id="UP000199323">
    <property type="component" value="Unassembled WGS sequence"/>
</dbReference>
<keyword evidence="4" id="KW-1185">Reference proteome</keyword>
<evidence type="ECO:0000313" key="4">
    <source>
        <dbReference type="Proteomes" id="UP000199323"/>
    </source>
</evidence>
<feature type="signal peptide" evidence="2">
    <location>
        <begin position="1"/>
        <end position="28"/>
    </location>
</feature>
<proteinExistence type="predicted"/>
<sequence length="140" mass="13487">MIRKFLTGAALLTAATAATVGAGGVASAATDGPQAGTTTSTEDATMAAQAGYGSDTDYGTGTSGFSSTTGPTNNATQNGDVSIAGDPHGVLNTYGAPLVNVDLRCAVPATQGVGGNVLGGPVAACDDAPVHQFDGPESIL</sequence>
<dbReference type="EMBL" id="FONG01000031">
    <property type="protein sequence ID" value="SFF83385.1"/>
    <property type="molecule type" value="Genomic_DNA"/>
</dbReference>
<gene>
    <name evidence="3" type="ORF">SAMN05216251_13138</name>
</gene>
<dbReference type="RefSeq" id="WP_093717517.1">
    <property type="nucleotide sequence ID" value="NZ_FONG01000031.1"/>
</dbReference>
<accession>A0A1I2LVU0</accession>
<organism evidence="3 4">
    <name type="scientific">Actinacidiphila alni</name>
    <dbReference type="NCBI Taxonomy" id="380248"/>
    <lineage>
        <taxon>Bacteria</taxon>
        <taxon>Bacillati</taxon>
        <taxon>Actinomycetota</taxon>
        <taxon>Actinomycetes</taxon>
        <taxon>Kitasatosporales</taxon>
        <taxon>Streptomycetaceae</taxon>
        <taxon>Actinacidiphila</taxon>
    </lineage>
</organism>
<dbReference type="AlphaFoldDB" id="A0A1I2LVU0"/>
<protein>
    <submittedName>
        <fullName evidence="3">Uncharacterized protein</fullName>
    </submittedName>
</protein>
<evidence type="ECO:0000256" key="1">
    <source>
        <dbReference type="SAM" id="MobiDB-lite"/>
    </source>
</evidence>
<evidence type="ECO:0000313" key="3">
    <source>
        <dbReference type="EMBL" id="SFF83385.1"/>
    </source>
</evidence>
<keyword evidence="2" id="KW-0732">Signal</keyword>
<feature type="region of interest" description="Disordered" evidence="1">
    <location>
        <begin position="58"/>
        <end position="81"/>
    </location>
</feature>
<reference evidence="3 4" key="1">
    <citation type="submission" date="2016-10" db="EMBL/GenBank/DDBJ databases">
        <authorList>
            <person name="de Groot N.N."/>
        </authorList>
    </citation>
    <scope>NUCLEOTIDE SEQUENCE [LARGE SCALE GENOMIC DNA]</scope>
    <source>
        <strain evidence="3 4">CGMCC 4.3510</strain>
    </source>
</reference>
<feature type="compositionally biased region" description="Low complexity" evidence="1">
    <location>
        <begin position="58"/>
        <end position="72"/>
    </location>
</feature>
<name>A0A1I2LVU0_9ACTN</name>